<comment type="subcellular location">
    <subcellularLocation>
        <location evidence="1">Cell membrane</location>
        <topology evidence="1">Multi-pass membrane protein</topology>
    </subcellularLocation>
</comment>
<dbReference type="Pfam" id="PF09721">
    <property type="entry name" value="Exosortase_EpsH"/>
    <property type="match status" value="1"/>
</dbReference>
<name>A0A2S5ZBN6_9GAMM</name>
<dbReference type="NCBIfam" id="TIGR02602">
    <property type="entry name" value="8TM_EpsH"/>
    <property type="match status" value="1"/>
</dbReference>
<feature type="transmembrane region" description="Helical" evidence="8">
    <location>
        <begin position="293"/>
        <end position="313"/>
    </location>
</feature>
<dbReference type="NCBIfam" id="TIGR04178">
    <property type="entry name" value="exo_archaeo"/>
    <property type="match status" value="1"/>
</dbReference>
<dbReference type="InterPro" id="IPR013426">
    <property type="entry name" value="EpsH-like"/>
</dbReference>
<proteinExistence type="predicted"/>
<feature type="domain" description="Methanolan biosynthesis EpsI" evidence="9">
    <location>
        <begin position="302"/>
        <end position="466"/>
    </location>
</feature>
<gene>
    <name evidence="10" type="primary">epsI</name>
    <name evidence="10" type="ORF">KEHDKFFH_08375</name>
</gene>
<accession>A0A2S5ZBN6</accession>
<dbReference type="NCBIfam" id="TIGR03109">
    <property type="entry name" value="exosort_XrtA"/>
    <property type="match status" value="1"/>
</dbReference>
<dbReference type="InterPro" id="IPR026392">
    <property type="entry name" value="Exo/Archaeosortase_dom"/>
</dbReference>
<feature type="transmembrane region" description="Helical" evidence="8">
    <location>
        <begin position="123"/>
        <end position="147"/>
    </location>
</feature>
<keyword evidence="5" id="KW-0378">Hydrolase</keyword>
<feature type="transmembrane region" description="Helical" evidence="8">
    <location>
        <begin position="207"/>
        <end position="235"/>
    </location>
</feature>
<keyword evidence="4 8" id="KW-0812">Transmembrane</keyword>
<evidence type="ECO:0000313" key="10">
    <source>
        <dbReference type="EMBL" id="PPI84708.1"/>
    </source>
</evidence>
<dbReference type="OrthoDB" id="9797363at2"/>
<comment type="caution">
    <text evidence="10">The sequence shown here is derived from an EMBL/GenBank/DDBJ whole genome shotgun (WGS) entry which is preliminary data.</text>
</comment>
<dbReference type="Pfam" id="PF11984">
    <property type="entry name" value="DUF3485"/>
    <property type="match status" value="1"/>
</dbReference>
<dbReference type="AlphaFoldDB" id="A0A2S5ZBN6"/>
<keyword evidence="6 8" id="KW-1133">Transmembrane helix</keyword>
<evidence type="ECO:0000256" key="4">
    <source>
        <dbReference type="ARBA" id="ARBA00022692"/>
    </source>
</evidence>
<dbReference type="InterPro" id="IPR019127">
    <property type="entry name" value="Exosortase"/>
</dbReference>
<dbReference type="GO" id="GO:0006508">
    <property type="term" value="P:proteolysis"/>
    <property type="evidence" value="ECO:0007669"/>
    <property type="project" value="UniProtKB-KW"/>
</dbReference>
<dbReference type="RefSeq" id="WP_104321490.1">
    <property type="nucleotide sequence ID" value="NZ_PSSX01000005.1"/>
</dbReference>
<evidence type="ECO:0000256" key="6">
    <source>
        <dbReference type="ARBA" id="ARBA00022989"/>
    </source>
</evidence>
<dbReference type="GO" id="GO:0008233">
    <property type="term" value="F:peptidase activity"/>
    <property type="evidence" value="ECO:0007669"/>
    <property type="project" value="UniProtKB-KW"/>
</dbReference>
<reference evidence="10 11" key="1">
    <citation type="submission" date="2018-01" db="EMBL/GenBank/DDBJ databases">
        <title>Complete genome sequences of the type strains of Marinobacter flavimaris and Marinobacter maroccanus.</title>
        <authorList>
            <person name="Palau M."/>
            <person name="Boujida N."/>
            <person name="Manresa A."/>
            <person name="Minana-Galbis D."/>
        </authorList>
    </citation>
    <scope>NUCLEOTIDE SEQUENCE [LARGE SCALE GENOMIC DNA]</scope>
    <source>
        <strain evidence="10 11">N4</strain>
    </source>
</reference>
<evidence type="ECO:0000259" key="9">
    <source>
        <dbReference type="Pfam" id="PF11984"/>
    </source>
</evidence>
<protein>
    <submittedName>
        <fullName evidence="10">EpsI family protein</fullName>
    </submittedName>
</protein>
<feature type="transmembrane region" description="Helical" evidence="8">
    <location>
        <begin position="97"/>
        <end position="116"/>
    </location>
</feature>
<feature type="transmembrane region" description="Helical" evidence="8">
    <location>
        <begin position="62"/>
        <end position="85"/>
    </location>
</feature>
<keyword evidence="3" id="KW-0645">Protease</keyword>
<organism evidence="10 11">
    <name type="scientific">Marinobacter maroccanus</name>
    <dbReference type="NCBI Taxonomy" id="2055143"/>
    <lineage>
        <taxon>Bacteria</taxon>
        <taxon>Pseudomonadati</taxon>
        <taxon>Pseudomonadota</taxon>
        <taxon>Gammaproteobacteria</taxon>
        <taxon>Pseudomonadales</taxon>
        <taxon>Marinobacteraceae</taxon>
        <taxon>Marinobacter</taxon>
    </lineage>
</organism>
<dbReference type="GO" id="GO:0005886">
    <property type="term" value="C:plasma membrane"/>
    <property type="evidence" value="ECO:0007669"/>
    <property type="project" value="UniProtKB-SubCell"/>
</dbReference>
<sequence>MKAATSRGGFIHLVSLLFFAIIFFPEWADYFELWDTSIVYAHGFLVFAAILFLLIQNRDEIIALPLNPSLIALLGLFALCAIMLVAKAADIKTIRLLAVPFIIACWGWAIWGFDYLRKAGVPVLLLVFAAPIWDDMSPLFQAITVFFNRFLLEIVNIPAEIQEFYITIPGGTFFVAGGCSGVRYLMVALFLAPFYGYLYYKNFSRSLILTLIAGFLSMFANWIRVFGIIVAGHVTDMESSLIEDHELFGWITFIILCLVPLFFIARALEPKAALDSSLNGIPRSGKVSRTNNVGMTFPALATAFVLAVPVIFYSQTVLFEAENPDWTPAVPVSNEQWRGPLRFAEVWQPSFVNADVSEDLMFVSEDLQRVQFSLVGYRSQAQNKELVYYRNRLFDDGWQQLSSNRRALEPTNVFNVDEVTETMLLNESTGRTVLVWSWYEVGDFASPSRLQIKLVGGLLALTGDSKGAFLALAGQCDGLTLDSCGEQREAFEAFISAVERS</sequence>
<evidence type="ECO:0000256" key="1">
    <source>
        <dbReference type="ARBA" id="ARBA00004651"/>
    </source>
</evidence>
<evidence type="ECO:0000313" key="11">
    <source>
        <dbReference type="Proteomes" id="UP000239917"/>
    </source>
</evidence>
<keyword evidence="11" id="KW-1185">Reference proteome</keyword>
<keyword evidence="2" id="KW-1003">Cell membrane</keyword>
<evidence type="ECO:0000256" key="8">
    <source>
        <dbReference type="SAM" id="Phobius"/>
    </source>
</evidence>
<dbReference type="EMBL" id="PSSX01000005">
    <property type="protein sequence ID" value="PPI84708.1"/>
    <property type="molecule type" value="Genomic_DNA"/>
</dbReference>
<dbReference type="NCBIfam" id="TIGR02914">
    <property type="entry name" value="EpsI_fam"/>
    <property type="match status" value="1"/>
</dbReference>
<feature type="transmembrane region" description="Helical" evidence="8">
    <location>
        <begin position="182"/>
        <end position="200"/>
    </location>
</feature>
<feature type="transmembrane region" description="Helical" evidence="8">
    <location>
        <begin position="38"/>
        <end position="55"/>
    </location>
</feature>
<evidence type="ECO:0000256" key="7">
    <source>
        <dbReference type="ARBA" id="ARBA00023136"/>
    </source>
</evidence>
<keyword evidence="7 8" id="KW-0472">Membrane</keyword>
<dbReference type="InterPro" id="IPR014263">
    <property type="entry name" value="Methanolan_biosynth_EpsI"/>
</dbReference>
<dbReference type="Proteomes" id="UP000239917">
    <property type="component" value="Unassembled WGS sequence"/>
</dbReference>
<evidence type="ECO:0000256" key="2">
    <source>
        <dbReference type="ARBA" id="ARBA00022475"/>
    </source>
</evidence>
<evidence type="ECO:0000256" key="3">
    <source>
        <dbReference type="ARBA" id="ARBA00022670"/>
    </source>
</evidence>
<feature type="transmembrane region" description="Helical" evidence="8">
    <location>
        <begin position="247"/>
        <end position="268"/>
    </location>
</feature>
<evidence type="ECO:0000256" key="5">
    <source>
        <dbReference type="ARBA" id="ARBA00022801"/>
    </source>
</evidence>
<dbReference type="InterPro" id="IPR017540">
    <property type="entry name" value="Exosortase-1"/>
</dbReference>